<evidence type="ECO:0000313" key="9">
    <source>
        <dbReference type="Proteomes" id="UP000092741"/>
    </source>
</evidence>
<feature type="domain" description="Flagellin N-terminal" evidence="6">
    <location>
        <begin position="7"/>
        <end position="141"/>
    </location>
</feature>
<evidence type="ECO:0000259" key="7">
    <source>
        <dbReference type="Pfam" id="PF00700"/>
    </source>
</evidence>
<dbReference type="PRINTS" id="PR00207">
    <property type="entry name" value="FLAGELLIN"/>
</dbReference>
<evidence type="ECO:0000256" key="5">
    <source>
        <dbReference type="RuleBase" id="RU362073"/>
    </source>
</evidence>
<dbReference type="GO" id="GO:0005198">
    <property type="term" value="F:structural molecule activity"/>
    <property type="evidence" value="ECO:0007669"/>
    <property type="project" value="UniProtKB-UniRule"/>
</dbReference>
<proteinExistence type="inferred from homology"/>
<dbReference type="Gene3D" id="1.20.1330.10">
    <property type="entry name" value="f41 fragment of flagellin, N-terminal domain"/>
    <property type="match status" value="1"/>
</dbReference>
<dbReference type="InterPro" id="IPR001492">
    <property type="entry name" value="Flagellin"/>
</dbReference>
<dbReference type="InterPro" id="IPR010810">
    <property type="entry name" value="Flagellin_hook_IN_motif"/>
</dbReference>
<dbReference type="PANTHER" id="PTHR42792">
    <property type="entry name" value="FLAGELLIN"/>
    <property type="match status" value="1"/>
</dbReference>
<dbReference type="PANTHER" id="PTHR42792:SF2">
    <property type="entry name" value="FLAGELLIN"/>
    <property type="match status" value="1"/>
</dbReference>
<evidence type="ECO:0000256" key="3">
    <source>
        <dbReference type="ARBA" id="ARBA00023054"/>
    </source>
</evidence>
<keyword evidence="9" id="KW-1185">Reference proteome</keyword>
<dbReference type="NCBIfam" id="NF006468">
    <property type="entry name" value="PRK08869.1-3"/>
    <property type="match status" value="1"/>
</dbReference>
<evidence type="ECO:0000256" key="4">
    <source>
        <dbReference type="ARBA" id="ARBA00023143"/>
    </source>
</evidence>
<dbReference type="NCBIfam" id="NF006466">
    <property type="entry name" value="PRK08869.1-1"/>
    <property type="match status" value="1"/>
</dbReference>
<dbReference type="Pfam" id="PF00669">
    <property type="entry name" value="Flagellin_N"/>
    <property type="match status" value="1"/>
</dbReference>
<evidence type="ECO:0000313" key="8">
    <source>
        <dbReference type="EMBL" id="ANQ11580.1"/>
    </source>
</evidence>
<keyword evidence="3" id="KW-0175">Coiled coil</keyword>
<keyword evidence="4 5" id="KW-0975">Bacterial flagellum</keyword>
<name>A0AAN0Y0B4_VIBNA</name>
<protein>
    <recommendedName>
        <fullName evidence="5">Flagellin</fullName>
    </recommendedName>
</protein>
<dbReference type="GO" id="GO:0005576">
    <property type="term" value="C:extracellular region"/>
    <property type="evidence" value="ECO:0007669"/>
    <property type="project" value="UniProtKB-SubCell"/>
</dbReference>
<dbReference type="RefSeq" id="WP_020335860.1">
    <property type="nucleotide sequence ID" value="NZ_ATFJ01000038.1"/>
</dbReference>
<evidence type="ECO:0000259" key="6">
    <source>
        <dbReference type="Pfam" id="PF00669"/>
    </source>
</evidence>
<reference evidence="8 9" key="1">
    <citation type="submission" date="2016-07" db="EMBL/GenBank/DDBJ databases">
        <title>Developing Vibrio natriegens as a novel, fast-growing host for biotechnology.</title>
        <authorList>
            <person name="Weinstock M.T."/>
            <person name="Hesek E.D."/>
            <person name="Wilson C.M."/>
            <person name="Gibson D.G."/>
        </authorList>
    </citation>
    <scope>NUCLEOTIDE SEQUENCE [LARGE SCALE GENOMIC DNA]</scope>
    <source>
        <strain evidence="8 9">ATCC 14048</strain>
    </source>
</reference>
<dbReference type="AlphaFoldDB" id="A0AAN0Y0B4"/>
<keyword evidence="8" id="KW-0966">Cell projection</keyword>
<keyword evidence="2 5" id="KW-0964">Secreted</keyword>
<gene>
    <name evidence="8" type="ORF">BA890_01855</name>
</gene>
<keyword evidence="8" id="KW-0969">Cilium</keyword>
<accession>A0AAN0Y0B4</accession>
<dbReference type="InterPro" id="IPR046358">
    <property type="entry name" value="Flagellin_C"/>
</dbReference>
<evidence type="ECO:0000256" key="2">
    <source>
        <dbReference type="ARBA" id="ARBA00022525"/>
    </source>
</evidence>
<feature type="domain" description="Flagellin C-terminal" evidence="7">
    <location>
        <begin position="291"/>
        <end position="375"/>
    </location>
</feature>
<organism evidence="8 9">
    <name type="scientific">Vibrio natriegens NBRC 15636 = ATCC 14048 = DSM 759</name>
    <dbReference type="NCBI Taxonomy" id="1219067"/>
    <lineage>
        <taxon>Bacteria</taxon>
        <taxon>Pseudomonadati</taxon>
        <taxon>Pseudomonadota</taxon>
        <taxon>Gammaproteobacteria</taxon>
        <taxon>Vibrionales</taxon>
        <taxon>Vibrionaceae</taxon>
        <taxon>Vibrio</taxon>
    </lineage>
</organism>
<dbReference type="GO" id="GO:0009288">
    <property type="term" value="C:bacterial-type flagellum"/>
    <property type="evidence" value="ECO:0007669"/>
    <property type="project" value="UniProtKB-SubCell"/>
</dbReference>
<keyword evidence="8" id="KW-0282">Flagellum</keyword>
<dbReference type="SUPFAM" id="SSF64518">
    <property type="entry name" value="Phase 1 flagellin"/>
    <property type="match status" value="1"/>
</dbReference>
<dbReference type="KEGG" id="vna:PN96_11475"/>
<comment type="subcellular location">
    <subcellularLocation>
        <location evidence="5">Secreted</location>
    </subcellularLocation>
    <subcellularLocation>
        <location evidence="5">Bacterial flagellum</location>
    </subcellularLocation>
</comment>
<dbReference type="GeneID" id="70913429"/>
<sequence>MTLSLHNNTAALATRRHVADASEDFNSSILKLSSGKKINSAKDDAAGLQISNRLHVQTRGLDVAAKNVNDGVAIVQTAEGSMREISHILQDMRDQSLQAANGAYSIADRQAIQKNVQALKDELHSIASSANFAGTNLLDGTYGKKALQVGSNNETILLELKDMRSSASSMGGKIFVAQEAKGADWVVGEDGHKLSIDFIDKSGNDVSLNIEAKIGDDIEELATYINGQQEFITASVSGSGELQMFVGSDIAEDEICFSGCLAKELNFDNGRKSIVENIDVTSTGGAHEAVAVIDSALNYVDGHQADMGALHNRFDRMLSNLTNMHENISASKGNRTDTDFAKETTEMTRAKILQQSSSSMLAQARVIPNAALNLLN</sequence>
<dbReference type="InterPro" id="IPR001029">
    <property type="entry name" value="Flagellin_N"/>
</dbReference>
<dbReference type="Proteomes" id="UP000092741">
    <property type="component" value="Chromosome 1"/>
</dbReference>
<evidence type="ECO:0000256" key="1">
    <source>
        <dbReference type="ARBA" id="ARBA00005709"/>
    </source>
</evidence>
<dbReference type="Pfam" id="PF07196">
    <property type="entry name" value="Flagellin_IN"/>
    <property type="match status" value="1"/>
</dbReference>
<dbReference type="EMBL" id="CP016345">
    <property type="protein sequence ID" value="ANQ11580.1"/>
    <property type="molecule type" value="Genomic_DNA"/>
</dbReference>
<comment type="similarity">
    <text evidence="1 5">Belongs to the bacterial flagellin family.</text>
</comment>
<comment type="function">
    <text evidence="5">Flagellin is the subunit protein which polymerizes to form the filaments of bacterial flagella.</text>
</comment>
<dbReference type="Gene3D" id="3.30.70.2120">
    <property type="match status" value="1"/>
</dbReference>
<dbReference type="InterPro" id="IPR042187">
    <property type="entry name" value="Flagellin_C_sub2"/>
</dbReference>
<dbReference type="Gene3D" id="6.10.10.10">
    <property type="entry name" value="Flagellar export chaperone, C-terminal domain"/>
    <property type="match status" value="1"/>
</dbReference>
<dbReference type="Pfam" id="PF00700">
    <property type="entry name" value="Flagellin_C"/>
    <property type="match status" value="1"/>
</dbReference>